<keyword evidence="5 8" id="KW-0812">Transmembrane</keyword>
<dbReference type="Proteomes" id="UP000006063">
    <property type="component" value="Chromosome"/>
</dbReference>
<evidence type="ECO:0000313" key="10">
    <source>
        <dbReference type="Proteomes" id="UP000006063"/>
    </source>
</evidence>
<evidence type="ECO:0000256" key="3">
    <source>
        <dbReference type="ARBA" id="ARBA00022448"/>
    </source>
</evidence>
<dbReference type="GO" id="GO:0015385">
    <property type="term" value="F:sodium:proton antiporter activity"/>
    <property type="evidence" value="ECO:0007669"/>
    <property type="project" value="TreeGrafter"/>
</dbReference>
<dbReference type="PATRIC" id="fig|1196835.3.peg.3921"/>
<evidence type="ECO:0000256" key="2">
    <source>
        <dbReference type="ARBA" id="ARBA00009212"/>
    </source>
</evidence>
<dbReference type="EMBL" id="CP003677">
    <property type="protein sequence ID" value="AFM35116.1"/>
    <property type="molecule type" value="Genomic_DNA"/>
</dbReference>
<dbReference type="PANTHER" id="PTHR34702">
    <property type="entry name" value="NA(+)/H(+) ANTIPORTER SUBUNIT F1"/>
    <property type="match status" value="1"/>
</dbReference>
<sequence>MAVFCALLLLTLIIGLWRVLLGPRRVDRLLAVQLFGTTGAALLLVLAQWQGAPALRDAALVLALLALLAAMISAALVQLLRRSRHE</sequence>
<evidence type="ECO:0000256" key="5">
    <source>
        <dbReference type="ARBA" id="ARBA00022692"/>
    </source>
</evidence>
<evidence type="ECO:0000256" key="1">
    <source>
        <dbReference type="ARBA" id="ARBA00004651"/>
    </source>
</evidence>
<dbReference type="GO" id="GO:0005886">
    <property type="term" value="C:plasma membrane"/>
    <property type="evidence" value="ECO:0007669"/>
    <property type="project" value="UniProtKB-SubCell"/>
</dbReference>
<dbReference type="eggNOG" id="COG2212">
    <property type="taxonomic scope" value="Bacteria"/>
</dbReference>
<protein>
    <submittedName>
        <fullName evidence="9">Potassium efflux system protein</fullName>
    </submittedName>
</protein>
<evidence type="ECO:0000313" key="9">
    <source>
        <dbReference type="EMBL" id="AFM35116.1"/>
    </source>
</evidence>
<feature type="transmembrane region" description="Helical" evidence="8">
    <location>
        <begin position="28"/>
        <end position="47"/>
    </location>
</feature>
<keyword evidence="3" id="KW-0813">Transport</keyword>
<keyword evidence="4" id="KW-1003">Cell membrane</keyword>
<dbReference type="InterPro" id="IPR007208">
    <property type="entry name" value="MrpF/PhaF-like"/>
</dbReference>
<organism evidence="9 10">
    <name type="scientific">Stutzerimonas stutzeri CCUG 29243</name>
    <dbReference type="NCBI Taxonomy" id="1196835"/>
    <lineage>
        <taxon>Bacteria</taxon>
        <taxon>Pseudomonadati</taxon>
        <taxon>Pseudomonadota</taxon>
        <taxon>Gammaproteobacteria</taxon>
        <taxon>Pseudomonadales</taxon>
        <taxon>Pseudomonadaceae</taxon>
        <taxon>Stutzerimonas</taxon>
    </lineage>
</organism>
<name>I4CYF9_STUST</name>
<feature type="transmembrane region" description="Helical" evidence="8">
    <location>
        <begin position="59"/>
        <end position="80"/>
    </location>
</feature>
<comment type="subcellular location">
    <subcellularLocation>
        <location evidence="1">Cell membrane</location>
        <topology evidence="1">Multi-pass membrane protein</topology>
    </subcellularLocation>
</comment>
<keyword evidence="7 8" id="KW-0472">Membrane</keyword>
<comment type="similarity">
    <text evidence="2">Belongs to the CPA3 antiporters (TC 2.A.63) subunit F family.</text>
</comment>
<dbReference type="RefSeq" id="WP_014821873.1">
    <property type="nucleotide sequence ID" value="NC_018028.1"/>
</dbReference>
<evidence type="ECO:0000256" key="6">
    <source>
        <dbReference type="ARBA" id="ARBA00022989"/>
    </source>
</evidence>
<proteinExistence type="inferred from homology"/>
<dbReference type="HOGENOM" id="CLU_125825_6_0_6"/>
<evidence type="ECO:0000256" key="8">
    <source>
        <dbReference type="SAM" id="Phobius"/>
    </source>
</evidence>
<dbReference type="PANTHER" id="PTHR34702:SF1">
    <property type="entry name" value="NA(+)_H(+) ANTIPORTER SUBUNIT F"/>
    <property type="match status" value="1"/>
</dbReference>
<dbReference type="Pfam" id="PF04066">
    <property type="entry name" value="MrpF_PhaF"/>
    <property type="match status" value="1"/>
</dbReference>
<keyword evidence="6 8" id="KW-1133">Transmembrane helix</keyword>
<dbReference type="KEGG" id="psc:A458_19495"/>
<reference evidence="9 10" key="1">
    <citation type="journal article" date="2012" name="J. Bacteriol.">
        <title>Complete Genome Sequence of the Naphthalene-Degrading Bacterium Pseudomonas stutzeri AN10 (CCUG 29243).</title>
        <authorList>
            <person name="Brunet-Galmes I."/>
            <person name="Busquets A."/>
            <person name="Pena A."/>
            <person name="Gomila M."/>
            <person name="Nogales B."/>
            <person name="Garcia-Valdes E."/>
            <person name="Lalucat J."/>
            <person name="Bennasar A."/>
            <person name="Bosch R."/>
        </authorList>
    </citation>
    <scope>NUCLEOTIDE SEQUENCE [LARGE SCALE GENOMIC DNA]</scope>
    <source>
        <strain evidence="9 10">CCUG 29243</strain>
    </source>
</reference>
<evidence type="ECO:0000256" key="7">
    <source>
        <dbReference type="ARBA" id="ARBA00023136"/>
    </source>
</evidence>
<evidence type="ECO:0000256" key="4">
    <source>
        <dbReference type="ARBA" id="ARBA00022475"/>
    </source>
</evidence>
<dbReference type="AlphaFoldDB" id="I4CYF9"/>
<gene>
    <name evidence="9" type="ORF">A458_19495</name>
</gene>
<accession>I4CYF9</accession>